<accession>A0ABP8LQ69</accession>
<reference evidence="2" key="1">
    <citation type="journal article" date="2019" name="Int. J. Syst. Evol. Microbiol.">
        <title>The Global Catalogue of Microorganisms (GCM) 10K type strain sequencing project: providing services to taxonomists for standard genome sequencing and annotation.</title>
        <authorList>
            <consortium name="The Broad Institute Genomics Platform"/>
            <consortium name="The Broad Institute Genome Sequencing Center for Infectious Disease"/>
            <person name="Wu L."/>
            <person name="Ma J."/>
        </authorList>
    </citation>
    <scope>NUCLEOTIDE SEQUENCE [LARGE SCALE GENOMIC DNA]</scope>
    <source>
        <strain evidence="2">JCM 17810</strain>
    </source>
</reference>
<gene>
    <name evidence="1" type="ORF">GCM10023169_40920</name>
</gene>
<dbReference type="Proteomes" id="UP001500622">
    <property type="component" value="Unassembled WGS sequence"/>
</dbReference>
<evidence type="ECO:0008006" key="3">
    <source>
        <dbReference type="Google" id="ProtNLM"/>
    </source>
</evidence>
<comment type="caution">
    <text evidence="1">The sequence shown here is derived from an EMBL/GenBank/DDBJ whole genome shotgun (WGS) entry which is preliminary data.</text>
</comment>
<protein>
    <recommendedName>
        <fullName evidence="3">Fe2OG dioxygenase domain-containing protein</fullName>
    </recommendedName>
</protein>
<dbReference type="SUPFAM" id="SSF51197">
    <property type="entry name" value="Clavaminate synthase-like"/>
    <property type="match status" value="1"/>
</dbReference>
<sequence>MRISQNVGRFADRVDGQPIARFRPIKTLADARYERLLRRYADRLPELSPDDRELVDMLDVDPLRVTSLDELALPGTDVLWEGLDRLVNLLRARPVLTGTVRPSTDELLEDPRVWQFGLGRRMLDVAENYLGMPARYLGADVRREVADAAANVRRWHRDVEERRTLSILVLLNDVDEDVGPFVYISAARSAEAVDRLGRVARFPDDDAMRSLIPETEWRTWTGPRGTAVVADRCRLPHRAVAPRAGDRFSVTYSWGTRHPARTMPQRPMTDAQVRRAATGLGPRQIACLPPVLLRQLNL</sequence>
<dbReference type="Gene3D" id="2.60.120.620">
    <property type="entry name" value="q2cbj1_9rhob like domain"/>
    <property type="match status" value="1"/>
</dbReference>
<keyword evidence="2" id="KW-1185">Reference proteome</keyword>
<name>A0ABP8LQ69_9MICO</name>
<proteinExistence type="predicted"/>
<dbReference type="RefSeq" id="WP_345219138.1">
    <property type="nucleotide sequence ID" value="NZ_BAABGN010000015.1"/>
</dbReference>
<organism evidence="1 2">
    <name type="scientific">Georgenia halophila</name>
    <dbReference type="NCBI Taxonomy" id="620889"/>
    <lineage>
        <taxon>Bacteria</taxon>
        <taxon>Bacillati</taxon>
        <taxon>Actinomycetota</taxon>
        <taxon>Actinomycetes</taxon>
        <taxon>Micrococcales</taxon>
        <taxon>Bogoriellaceae</taxon>
        <taxon>Georgenia</taxon>
    </lineage>
</organism>
<dbReference type="EMBL" id="BAABGN010000015">
    <property type="protein sequence ID" value="GAA4433732.1"/>
    <property type="molecule type" value="Genomic_DNA"/>
</dbReference>
<evidence type="ECO:0000313" key="1">
    <source>
        <dbReference type="EMBL" id="GAA4433732.1"/>
    </source>
</evidence>
<evidence type="ECO:0000313" key="2">
    <source>
        <dbReference type="Proteomes" id="UP001500622"/>
    </source>
</evidence>